<name>A0AC61QYF8_9FIRM</name>
<reference evidence="1" key="1">
    <citation type="submission" date="2019-04" db="EMBL/GenBank/DDBJ databases">
        <title>Microbes associate with the intestines of laboratory mice.</title>
        <authorList>
            <person name="Navarre W."/>
            <person name="Wong E."/>
            <person name="Huang K."/>
            <person name="Tropini C."/>
            <person name="Ng K."/>
            <person name="Yu B."/>
        </authorList>
    </citation>
    <scope>NUCLEOTIDE SEQUENCE</scope>
    <source>
        <strain evidence="1">NM72_1-8</strain>
    </source>
</reference>
<proteinExistence type="predicted"/>
<dbReference type="Proteomes" id="UP000307720">
    <property type="component" value="Unassembled WGS sequence"/>
</dbReference>
<sequence>MKQQMKKLTKSFILLLILFPLCAGCSSWQTEKNMLAGTWCRSQSASPALTFYKDSRYSHGKNHGDYALVSDHKLKLTPDSGSKTKQTSYICRFSLKGSILTIFNGNFAGSYKKIISPSPQALLP</sequence>
<evidence type="ECO:0000313" key="2">
    <source>
        <dbReference type="Proteomes" id="UP000307720"/>
    </source>
</evidence>
<organism evidence="1 2">
    <name type="scientific">Hominisplanchenecus murintestinalis</name>
    <dbReference type="NCBI Taxonomy" id="2941517"/>
    <lineage>
        <taxon>Bacteria</taxon>
        <taxon>Bacillati</taxon>
        <taxon>Bacillota</taxon>
        <taxon>Clostridia</taxon>
        <taxon>Lachnospirales</taxon>
        <taxon>Lachnospiraceae</taxon>
        <taxon>Hominisplanchenecus</taxon>
    </lineage>
</organism>
<protein>
    <submittedName>
        <fullName evidence="1">Uncharacterized protein</fullName>
    </submittedName>
</protein>
<gene>
    <name evidence="1" type="ORF">E5357_10940</name>
</gene>
<evidence type="ECO:0000313" key="1">
    <source>
        <dbReference type="EMBL" id="TGX97848.1"/>
    </source>
</evidence>
<comment type="caution">
    <text evidence="1">The sequence shown here is derived from an EMBL/GenBank/DDBJ whole genome shotgun (WGS) entry which is preliminary data.</text>
</comment>
<keyword evidence="2" id="KW-1185">Reference proteome</keyword>
<dbReference type="EMBL" id="SRZB01000025">
    <property type="protein sequence ID" value="TGX97848.1"/>
    <property type="molecule type" value="Genomic_DNA"/>
</dbReference>
<accession>A0AC61QYF8</accession>